<evidence type="ECO:0000313" key="1">
    <source>
        <dbReference type="EMBL" id="CAN0135585.1"/>
    </source>
</evidence>
<dbReference type="Proteomes" id="UP001162501">
    <property type="component" value="Chromosome 21"/>
</dbReference>
<dbReference type="EMBL" id="OX596105">
    <property type="protein sequence ID" value="CAN0135585.1"/>
    <property type="molecule type" value="Genomic_DNA"/>
</dbReference>
<reference evidence="1" key="2">
    <citation type="submission" date="2025-03" db="EMBL/GenBank/DDBJ databases">
        <authorList>
            <consortium name="ELIXIR-Norway"/>
            <consortium name="Elixir Norway"/>
        </authorList>
    </citation>
    <scope>NUCLEOTIDE SEQUENCE</scope>
</reference>
<reference evidence="1" key="1">
    <citation type="submission" date="2023-05" db="EMBL/GenBank/DDBJ databases">
        <authorList>
            <consortium name="ELIXIR-Norway"/>
        </authorList>
    </citation>
    <scope>NUCLEOTIDE SEQUENCE</scope>
</reference>
<gene>
    <name evidence="1" type="ORF">MRATA1EN22A_LOCUS12582</name>
</gene>
<evidence type="ECO:0000313" key="2">
    <source>
        <dbReference type="Proteomes" id="UP001162501"/>
    </source>
</evidence>
<protein>
    <submittedName>
        <fullName evidence="1">Uncharacterized protein</fullName>
    </submittedName>
</protein>
<proteinExistence type="predicted"/>
<accession>A0AC59Z0P0</accession>
<organism evidence="1 2">
    <name type="scientific">Rangifer tarandus platyrhynchus</name>
    <name type="common">Svalbard reindeer</name>
    <dbReference type="NCBI Taxonomy" id="3082113"/>
    <lineage>
        <taxon>Eukaryota</taxon>
        <taxon>Metazoa</taxon>
        <taxon>Chordata</taxon>
        <taxon>Craniata</taxon>
        <taxon>Vertebrata</taxon>
        <taxon>Euteleostomi</taxon>
        <taxon>Mammalia</taxon>
        <taxon>Eutheria</taxon>
        <taxon>Laurasiatheria</taxon>
        <taxon>Artiodactyla</taxon>
        <taxon>Ruminantia</taxon>
        <taxon>Pecora</taxon>
        <taxon>Cervidae</taxon>
        <taxon>Odocoileinae</taxon>
        <taxon>Rangifer</taxon>
    </lineage>
</organism>
<sequence length="99" mass="11633">MRWLDGIIDSMDMSLSKLQEMVKDQKDWRPWVHKQLDTTERLNNNFYLRWVFVAAPRLSLAAERGAYSQVAVNRLLTVVVPLVAEHRLWVHGLRSMQAQ</sequence>
<name>A0AC59Z0P0_RANTA</name>